<dbReference type="InterPro" id="IPR050496">
    <property type="entry name" value="SNF2_RAD54_helicase_repair"/>
</dbReference>
<dbReference type="InterPro" id="IPR000330">
    <property type="entry name" value="SNF2_N"/>
</dbReference>
<dbReference type="AlphaFoldDB" id="A0A4Z1T134"/>
<dbReference type="SMART" id="SM00487">
    <property type="entry name" value="DEXDc"/>
    <property type="match status" value="1"/>
</dbReference>
<dbReference type="Gene3D" id="3.40.50.10810">
    <property type="entry name" value="Tandem AAA-ATPase domain"/>
    <property type="match status" value="1"/>
</dbReference>
<evidence type="ECO:0000256" key="2">
    <source>
        <dbReference type="SAM" id="Coils"/>
    </source>
</evidence>
<dbReference type="PANTHER" id="PTHR45629:SF7">
    <property type="entry name" value="DNA EXCISION REPAIR PROTEIN ERCC-6-RELATED"/>
    <property type="match status" value="1"/>
</dbReference>
<dbReference type="GO" id="GO:0008094">
    <property type="term" value="F:ATP-dependent activity, acting on DNA"/>
    <property type="evidence" value="ECO:0007669"/>
    <property type="project" value="TreeGrafter"/>
</dbReference>
<reference evidence="6 7" key="1">
    <citation type="submission" date="2019-05" db="EMBL/GenBank/DDBJ databases">
        <title>The compact genome of Giardia muris reveals important steps in the evolution of intestinal protozoan parasites.</title>
        <authorList>
            <person name="Xu F."/>
            <person name="Jimenez-Gonzalez A."/>
            <person name="Einarsson E."/>
            <person name="Astvaldsson A."/>
            <person name="Peirasmaki D."/>
            <person name="Eckmann L."/>
            <person name="Andersson J.O."/>
            <person name="Svard S.G."/>
            <person name="Jerlstrom-Hultqvist J."/>
        </authorList>
    </citation>
    <scope>NUCLEOTIDE SEQUENCE [LARGE SCALE GENOMIC DNA]</scope>
    <source>
        <strain evidence="6 7">Roberts-Thomson</strain>
    </source>
</reference>
<dbReference type="Gene3D" id="3.40.50.300">
    <property type="entry name" value="P-loop containing nucleotide triphosphate hydrolases"/>
    <property type="match status" value="1"/>
</dbReference>
<dbReference type="CDD" id="cd17919">
    <property type="entry name" value="DEXHc_Snf"/>
    <property type="match status" value="1"/>
</dbReference>
<dbReference type="SMART" id="SM00490">
    <property type="entry name" value="HELICc"/>
    <property type="match status" value="1"/>
</dbReference>
<dbReference type="VEuPathDB" id="GiardiaDB:GMRT_11981"/>
<name>A0A4Z1T134_GIAMU</name>
<dbReference type="Pfam" id="PF00271">
    <property type="entry name" value="Helicase_C"/>
    <property type="match status" value="1"/>
</dbReference>
<evidence type="ECO:0000259" key="4">
    <source>
        <dbReference type="PROSITE" id="PS51192"/>
    </source>
</evidence>
<keyword evidence="7" id="KW-1185">Reference proteome</keyword>
<dbReference type="SUPFAM" id="SSF52540">
    <property type="entry name" value="P-loop containing nucleoside triphosphate hydrolases"/>
    <property type="match status" value="2"/>
</dbReference>
<feature type="coiled-coil region" evidence="2">
    <location>
        <begin position="9"/>
        <end position="59"/>
    </location>
</feature>
<feature type="compositionally biased region" description="Basic and acidic residues" evidence="3">
    <location>
        <begin position="769"/>
        <end position="785"/>
    </location>
</feature>
<dbReference type="InterPro" id="IPR014001">
    <property type="entry name" value="Helicase_ATP-bd"/>
</dbReference>
<dbReference type="GO" id="GO:0016787">
    <property type="term" value="F:hydrolase activity"/>
    <property type="evidence" value="ECO:0007669"/>
    <property type="project" value="UniProtKB-KW"/>
</dbReference>
<dbReference type="PROSITE" id="PS51192">
    <property type="entry name" value="HELICASE_ATP_BIND_1"/>
    <property type="match status" value="1"/>
</dbReference>
<keyword evidence="1" id="KW-0378">Hydrolase</keyword>
<sequence>MRDSEEMDAYIAERERERVREQIAATEERLSRETRKGRREALERRLHDLEQILALLKKREAERDKNVFTDAIGALQALTEEEPELKRGAGKEEEGEEEEREEEDAWDAWEEECAEFTPEESQDEHYDYEADLMPLGGFQTSKRLYEALREYQREGVRWILELLTRNCGGLLADEPGLGKTVQVIAAMATMFLSERLEAALIVCPATLQAQWIAMFHAWWPPARVCLMGGGRDEKERKGGTQQTVIVVSYEYLTKHLSEVQNLFRRLCGRRTIPYAVFDEVHFVKNMETGRSRRLRTLPIDVRLGLSASPIQNSLVDVFSILDFLQPGLLGSREDFDATYAHPIRLGSLRSAQYDEIRLAIIRSKDLIKLVQPYLLRRQKKEVERSLPPKTEKIVLLRLSERQERDYCEILADSSVEKLRHSNRRSNRSFPLLMTSLIRLQHVCDHPLILLQQRGEKRTSPSRGFVQSHLIRNLDVDHERLAILSAERREKGEKRAQRTINNVRDCPSFDPHDSSKLTFLLAKLSTLEEKALVFCQGRMMLDVIERAFNDSDLRGRYLRLDGTTTLSSRQEIVQTFNTDELYRVLLLTTRVGGLGLNLTSANHVFLMNPHWNPTVDEQSLDRCWRISQTRPVHVYRLLTAGTVEEKIHHRQLFKQALADRVLHAGQPLLLDHFDDSTLQQLFTYDPPTQDLVIHVREHRPGPGRPEEKAAASSPLEFLSPRLADHVTLPSGKRRISPRDYERWHVSDSPAYHSCMRALVAHIFGPTENQQKQERNEQKEKEKEKEAPPVIPLFDLLDLDGAGDSPRPPCDDEARLGSVRALLEAACTTRANIPAPTAMERILGSLTCEDDRERLRGAALDPSDGSLSRAVTRLVLAAMRGPRPHGR</sequence>
<dbReference type="Pfam" id="PF00176">
    <property type="entry name" value="SNF2-rel_dom"/>
    <property type="match status" value="1"/>
</dbReference>
<evidence type="ECO:0000256" key="3">
    <source>
        <dbReference type="SAM" id="MobiDB-lite"/>
    </source>
</evidence>
<dbReference type="PROSITE" id="PS51194">
    <property type="entry name" value="HELICASE_CTER"/>
    <property type="match status" value="1"/>
</dbReference>
<dbReference type="InterPro" id="IPR027417">
    <property type="entry name" value="P-loop_NTPase"/>
</dbReference>
<comment type="caution">
    <text evidence="6">The sequence shown here is derived from an EMBL/GenBank/DDBJ whole genome shotgun (WGS) entry which is preliminary data.</text>
</comment>
<dbReference type="GO" id="GO:0005634">
    <property type="term" value="C:nucleus"/>
    <property type="evidence" value="ECO:0007669"/>
    <property type="project" value="TreeGrafter"/>
</dbReference>
<feature type="compositionally biased region" description="Acidic residues" evidence="3">
    <location>
        <begin position="93"/>
        <end position="107"/>
    </location>
</feature>
<proteinExistence type="predicted"/>
<feature type="region of interest" description="Disordered" evidence="3">
    <location>
        <begin position="763"/>
        <end position="786"/>
    </location>
</feature>
<dbReference type="Proteomes" id="UP000315496">
    <property type="component" value="Chromosome 3"/>
</dbReference>
<keyword evidence="2" id="KW-0175">Coiled coil</keyword>
<accession>A0A4Z1T134</accession>
<dbReference type="PANTHER" id="PTHR45629">
    <property type="entry name" value="SNF2/RAD54 FAMILY MEMBER"/>
    <property type="match status" value="1"/>
</dbReference>
<dbReference type="InterPro" id="IPR049730">
    <property type="entry name" value="SNF2/RAD54-like_C"/>
</dbReference>
<gene>
    <name evidence="6" type="ORF">GMRT_11981</name>
</gene>
<organism evidence="6 7">
    <name type="scientific">Giardia muris</name>
    <dbReference type="NCBI Taxonomy" id="5742"/>
    <lineage>
        <taxon>Eukaryota</taxon>
        <taxon>Metamonada</taxon>
        <taxon>Diplomonadida</taxon>
        <taxon>Hexamitidae</taxon>
        <taxon>Giardiinae</taxon>
        <taxon>Giardia</taxon>
    </lineage>
</organism>
<evidence type="ECO:0000259" key="5">
    <source>
        <dbReference type="PROSITE" id="PS51194"/>
    </source>
</evidence>
<evidence type="ECO:0000313" key="6">
    <source>
        <dbReference type="EMBL" id="TNJ27613.1"/>
    </source>
</evidence>
<dbReference type="EMBL" id="VDLU01000003">
    <property type="protein sequence ID" value="TNJ27613.1"/>
    <property type="molecule type" value="Genomic_DNA"/>
</dbReference>
<dbReference type="InterPro" id="IPR038718">
    <property type="entry name" value="SNF2-like_sf"/>
</dbReference>
<feature type="domain" description="Helicase ATP-binding" evidence="4">
    <location>
        <begin position="160"/>
        <end position="327"/>
    </location>
</feature>
<dbReference type="OrthoDB" id="10252227at2759"/>
<evidence type="ECO:0000256" key="1">
    <source>
        <dbReference type="ARBA" id="ARBA00022801"/>
    </source>
</evidence>
<protein>
    <submittedName>
        <fullName evidence="6">DNA repair and recombination protein Rhp26p</fullName>
    </submittedName>
</protein>
<dbReference type="CDD" id="cd18793">
    <property type="entry name" value="SF2_C_SNF"/>
    <property type="match status" value="1"/>
</dbReference>
<feature type="domain" description="Helicase C-terminal" evidence="5">
    <location>
        <begin position="515"/>
        <end position="673"/>
    </location>
</feature>
<evidence type="ECO:0000313" key="7">
    <source>
        <dbReference type="Proteomes" id="UP000315496"/>
    </source>
</evidence>
<dbReference type="GO" id="GO:0006283">
    <property type="term" value="P:transcription-coupled nucleotide-excision repair"/>
    <property type="evidence" value="ECO:0007669"/>
    <property type="project" value="TreeGrafter"/>
</dbReference>
<dbReference type="InterPro" id="IPR001650">
    <property type="entry name" value="Helicase_C-like"/>
</dbReference>
<feature type="region of interest" description="Disordered" evidence="3">
    <location>
        <begin position="79"/>
        <end position="107"/>
    </location>
</feature>
<dbReference type="GO" id="GO:0005524">
    <property type="term" value="F:ATP binding"/>
    <property type="evidence" value="ECO:0007669"/>
    <property type="project" value="InterPro"/>
</dbReference>